<evidence type="ECO:0000256" key="2">
    <source>
        <dbReference type="ARBA" id="ARBA00005891"/>
    </source>
</evidence>
<dbReference type="PANTHER" id="PTHR12049">
    <property type="entry name" value="PROTEIN ARGININE METHYLTRANSFERASE NDUFAF7, MITOCHONDRIAL"/>
    <property type="match status" value="1"/>
</dbReference>
<keyword evidence="9" id="KW-1185">Reference proteome</keyword>
<evidence type="ECO:0000313" key="8">
    <source>
        <dbReference type="EMBL" id="CAK8692297.1"/>
    </source>
</evidence>
<comment type="subcellular location">
    <subcellularLocation>
        <location evidence="1 7">Mitochondrion</location>
    </subcellularLocation>
</comment>
<evidence type="ECO:0000313" key="9">
    <source>
        <dbReference type="Proteomes" id="UP001642483"/>
    </source>
</evidence>
<evidence type="ECO:0000256" key="6">
    <source>
        <dbReference type="ARBA" id="ARBA00048612"/>
    </source>
</evidence>
<evidence type="ECO:0000256" key="5">
    <source>
        <dbReference type="ARBA" id="ARBA00023128"/>
    </source>
</evidence>
<dbReference type="SUPFAM" id="SSF53335">
    <property type="entry name" value="S-adenosyl-L-methionine-dependent methyltransferases"/>
    <property type="match status" value="1"/>
</dbReference>
<dbReference type="EMBL" id="CAWYQH010000130">
    <property type="protein sequence ID" value="CAK8692297.1"/>
    <property type="molecule type" value="Genomic_DNA"/>
</dbReference>
<dbReference type="Proteomes" id="UP001642483">
    <property type="component" value="Unassembled WGS sequence"/>
</dbReference>
<comment type="catalytic activity">
    <reaction evidence="6 7">
        <text>L-arginyl-[protein] + 2 S-adenosyl-L-methionine = N(omega),N(omega)'-dimethyl-L-arginyl-[protein] + 2 S-adenosyl-L-homocysteine + 2 H(+)</text>
        <dbReference type="Rhea" id="RHEA:48108"/>
        <dbReference type="Rhea" id="RHEA-COMP:10532"/>
        <dbReference type="Rhea" id="RHEA-COMP:11992"/>
        <dbReference type="ChEBI" id="CHEBI:15378"/>
        <dbReference type="ChEBI" id="CHEBI:29965"/>
        <dbReference type="ChEBI" id="CHEBI:57856"/>
        <dbReference type="ChEBI" id="CHEBI:59789"/>
        <dbReference type="ChEBI" id="CHEBI:88221"/>
        <dbReference type="EC" id="2.1.1.320"/>
    </reaction>
</comment>
<accession>A0ABP0GKN0</accession>
<dbReference type="InterPro" id="IPR038375">
    <property type="entry name" value="NDUFAF7_sf"/>
</dbReference>
<sequence>MEFSTCTELQSRCFYRSDSKQSPASVAEFIYNKILTTGPISVSEFMKIALTFPKVGYYMNRDVFGKQGDFVTSPELSQMFGELIAAWFVSEWNNLGAPGSIQLVELGPGRGTLACDILRTFKQLRQVLQDTKMSFHFVEMSPFLSKVQYELLCCKPLEKKIVFCTDNYFLSGRTPENIDLFWHNALDTVPRGTFMLFIAHEFFDALPVHKFVKKDGIWKEMYIDICSDGTKKNLRFVLLPNPTLACKTLIARDEARQQVEVSPQSSLIVQEMTSRISESNGAALIGDYGHFGTKEDTLRGFKKHQLADVLSDLGECDITADVDFKYLRNAALQCNVDVSGPISQHNFLKHLGIDTRLMMLLRSSSDPEVRRKLIGGYDIMINPAQMGERFQFLSITSRSRLKDKNNKSVPITGFE</sequence>
<dbReference type="Gene3D" id="3.40.50.12710">
    <property type="match status" value="1"/>
</dbReference>
<evidence type="ECO:0000256" key="4">
    <source>
        <dbReference type="ARBA" id="ARBA00022679"/>
    </source>
</evidence>
<dbReference type="InterPro" id="IPR029063">
    <property type="entry name" value="SAM-dependent_MTases_sf"/>
</dbReference>
<protein>
    <recommendedName>
        <fullName evidence="7">Protein arginine methyltransferase NDUFAF7</fullName>
        <ecNumber evidence="7">2.1.1.320</ecNumber>
    </recommendedName>
</protein>
<dbReference type="EC" id="2.1.1.320" evidence="7"/>
<proteinExistence type="inferred from homology"/>
<name>A0ABP0GKN0_CLALP</name>
<keyword evidence="3 7" id="KW-0489">Methyltransferase</keyword>
<dbReference type="PANTHER" id="PTHR12049:SF7">
    <property type="entry name" value="PROTEIN ARGININE METHYLTRANSFERASE NDUFAF7, MITOCHONDRIAL"/>
    <property type="match status" value="1"/>
</dbReference>
<evidence type="ECO:0000256" key="1">
    <source>
        <dbReference type="ARBA" id="ARBA00004173"/>
    </source>
</evidence>
<dbReference type="Pfam" id="PF02636">
    <property type="entry name" value="Methyltransf_28"/>
    <property type="match status" value="1"/>
</dbReference>
<dbReference type="InterPro" id="IPR003788">
    <property type="entry name" value="NDUFAF7"/>
</dbReference>
<gene>
    <name evidence="8" type="ORF">CVLEPA_LOCUS25018</name>
</gene>
<comment type="function">
    <text evidence="7">Arginine methyltransferase involved in the assembly or stability of mitochondrial NADH:ubiquinone oxidoreductase complex (complex I).</text>
</comment>
<evidence type="ECO:0000256" key="7">
    <source>
        <dbReference type="RuleBase" id="RU364114"/>
    </source>
</evidence>
<keyword evidence="5 7" id="KW-0496">Mitochondrion</keyword>
<comment type="similarity">
    <text evidence="2 7">Belongs to the NDUFAF7 family.</text>
</comment>
<evidence type="ECO:0000256" key="3">
    <source>
        <dbReference type="ARBA" id="ARBA00022603"/>
    </source>
</evidence>
<comment type="caution">
    <text evidence="8">The sequence shown here is derived from an EMBL/GenBank/DDBJ whole genome shotgun (WGS) entry which is preliminary data.</text>
</comment>
<keyword evidence="4 7" id="KW-0808">Transferase</keyword>
<organism evidence="8 9">
    <name type="scientific">Clavelina lepadiformis</name>
    <name type="common">Light-bulb sea squirt</name>
    <name type="synonym">Ascidia lepadiformis</name>
    <dbReference type="NCBI Taxonomy" id="159417"/>
    <lineage>
        <taxon>Eukaryota</taxon>
        <taxon>Metazoa</taxon>
        <taxon>Chordata</taxon>
        <taxon>Tunicata</taxon>
        <taxon>Ascidiacea</taxon>
        <taxon>Aplousobranchia</taxon>
        <taxon>Clavelinidae</taxon>
        <taxon>Clavelina</taxon>
    </lineage>
</organism>
<reference evidence="8 9" key="1">
    <citation type="submission" date="2024-02" db="EMBL/GenBank/DDBJ databases">
        <authorList>
            <person name="Daric V."/>
            <person name="Darras S."/>
        </authorList>
    </citation>
    <scope>NUCLEOTIDE SEQUENCE [LARGE SCALE GENOMIC DNA]</scope>
</reference>